<dbReference type="InterPro" id="IPR022634">
    <property type="entry name" value="DNA_polIII_beta_N"/>
</dbReference>
<comment type="subcellular location">
    <subcellularLocation>
        <location evidence="1 10">Cytoplasm</location>
    </subcellularLocation>
</comment>
<dbReference type="Proteomes" id="UP000070560">
    <property type="component" value="Chromosome"/>
</dbReference>
<dbReference type="InterPro" id="IPR022635">
    <property type="entry name" value="DNA_polIII_beta_C"/>
</dbReference>
<dbReference type="PANTHER" id="PTHR30478">
    <property type="entry name" value="DNA POLYMERASE III SUBUNIT BETA"/>
    <property type="match status" value="1"/>
</dbReference>
<gene>
    <name evidence="14" type="ORF">HS1_000940</name>
</gene>
<proteinExistence type="inferred from homology"/>
<dbReference type="GO" id="GO:0005737">
    <property type="term" value="C:cytoplasm"/>
    <property type="evidence" value="ECO:0007669"/>
    <property type="project" value="UniProtKB-SubCell"/>
</dbReference>
<keyword evidence="9" id="KW-0238">DNA-binding</keyword>
<comment type="similarity">
    <text evidence="2 10">Belongs to the beta sliding clamp family.</text>
</comment>
<dbReference type="GO" id="GO:0009360">
    <property type="term" value="C:DNA polymerase III complex"/>
    <property type="evidence" value="ECO:0007669"/>
    <property type="project" value="InterPro"/>
</dbReference>
<dbReference type="SMART" id="SM00480">
    <property type="entry name" value="POL3Bc"/>
    <property type="match status" value="1"/>
</dbReference>
<dbReference type="Gene3D" id="3.70.10.10">
    <property type="match status" value="1"/>
</dbReference>
<evidence type="ECO:0000256" key="6">
    <source>
        <dbReference type="ARBA" id="ARBA00022695"/>
    </source>
</evidence>
<sequence>MKARVKTQDFASVLHKACSVISKKQVMPILSHILIKTKDNALRVTATDLEHTYIGSCPAQIEIEGEVVVPAIQLFYIVRNLDVEEIPLCKNENNQLDIKTPKSHFSLLTMDPQEFPTLEVPENLPALTLPLDKLKETINNIIPCTAPDPYDYVAQSIACEKRDEELRFVATDRRKLAYSSIQTSVPDDFPKMSLISGNVINKILSLVQTETVSMGFNQNIGVVQTDSEIFFFRLTEGSFPAYEKVIPTKTGFQIQIDTQKLKDAINRVKIVKPEVIKFTFEREKLTLFCKGPEIGEAREEVPINNGPQTPQSLNLIAETLPRLISPLHCSTITLSFTSPEDPCTITTPDNPNYISVFMPAISVEVEEQV</sequence>
<dbReference type="Pfam" id="PF02768">
    <property type="entry name" value="DNA_pol3_beta_3"/>
    <property type="match status" value="1"/>
</dbReference>
<dbReference type="PANTHER" id="PTHR30478:SF0">
    <property type="entry name" value="BETA SLIDING CLAMP"/>
    <property type="match status" value="1"/>
</dbReference>
<dbReference type="RefSeq" id="WP_066061657.1">
    <property type="nucleotide sequence ID" value="NZ_CP013015.1"/>
</dbReference>
<comment type="subunit">
    <text evidence="10">Forms a ring-shaped head-to-tail homodimer around DNA.</text>
</comment>
<feature type="domain" description="DNA polymerase III beta sliding clamp C-terminal" evidence="13">
    <location>
        <begin position="244"/>
        <end position="359"/>
    </location>
</feature>
<dbReference type="GO" id="GO:0006271">
    <property type="term" value="P:DNA strand elongation involved in DNA replication"/>
    <property type="evidence" value="ECO:0007669"/>
    <property type="project" value="TreeGrafter"/>
</dbReference>
<dbReference type="InterPro" id="IPR046938">
    <property type="entry name" value="DNA_clamp_sf"/>
</dbReference>
<dbReference type="CDD" id="cd00140">
    <property type="entry name" value="beta_clamp"/>
    <property type="match status" value="1"/>
</dbReference>
<keyword evidence="4 10" id="KW-0963">Cytoplasm</keyword>
<dbReference type="GO" id="GO:0008408">
    <property type="term" value="F:3'-5' exonuclease activity"/>
    <property type="evidence" value="ECO:0007669"/>
    <property type="project" value="InterPro"/>
</dbReference>
<evidence type="ECO:0000259" key="12">
    <source>
        <dbReference type="Pfam" id="PF02767"/>
    </source>
</evidence>
<keyword evidence="7 10" id="KW-0235">DNA replication</keyword>
<evidence type="ECO:0000259" key="11">
    <source>
        <dbReference type="Pfam" id="PF00712"/>
    </source>
</evidence>
<dbReference type="NCBIfam" id="TIGR00663">
    <property type="entry name" value="dnan"/>
    <property type="match status" value="1"/>
</dbReference>
<evidence type="ECO:0000313" key="15">
    <source>
        <dbReference type="Proteomes" id="UP000070560"/>
    </source>
</evidence>
<dbReference type="Pfam" id="PF02767">
    <property type="entry name" value="DNA_pol3_beta_2"/>
    <property type="match status" value="1"/>
</dbReference>
<dbReference type="Gene3D" id="3.10.150.10">
    <property type="entry name" value="DNA Polymerase III, subunit A, domain 2"/>
    <property type="match status" value="1"/>
</dbReference>
<name>A0A7U4QJZ4_DESA2</name>
<evidence type="ECO:0000256" key="4">
    <source>
        <dbReference type="ARBA" id="ARBA00022490"/>
    </source>
</evidence>
<organism evidence="14 15">
    <name type="scientific">Desulfofervidus auxilii</name>
    <dbReference type="NCBI Taxonomy" id="1621989"/>
    <lineage>
        <taxon>Bacteria</taxon>
        <taxon>Pseudomonadati</taxon>
        <taxon>Thermodesulfobacteriota</taxon>
        <taxon>Candidatus Desulfofervidia</taxon>
        <taxon>Candidatus Desulfofervidales</taxon>
        <taxon>Candidatus Desulfofervidaceae</taxon>
        <taxon>Candidatus Desulfofervidus</taxon>
    </lineage>
</organism>
<evidence type="ECO:0000256" key="5">
    <source>
        <dbReference type="ARBA" id="ARBA00022679"/>
    </source>
</evidence>
<evidence type="ECO:0000256" key="2">
    <source>
        <dbReference type="ARBA" id="ARBA00010752"/>
    </source>
</evidence>
<feature type="domain" description="DNA polymerase III beta sliding clamp central" evidence="12">
    <location>
        <begin position="129"/>
        <end position="240"/>
    </location>
</feature>
<dbReference type="OrthoDB" id="8421503at2"/>
<evidence type="ECO:0000256" key="1">
    <source>
        <dbReference type="ARBA" id="ARBA00004496"/>
    </source>
</evidence>
<accession>A0A7U4QJZ4</accession>
<dbReference type="InterPro" id="IPR001001">
    <property type="entry name" value="DNA_polIII_beta"/>
</dbReference>
<evidence type="ECO:0000256" key="3">
    <source>
        <dbReference type="ARBA" id="ARBA00021035"/>
    </source>
</evidence>
<evidence type="ECO:0000259" key="13">
    <source>
        <dbReference type="Pfam" id="PF02768"/>
    </source>
</evidence>
<comment type="function">
    <text evidence="10">Confers DNA tethering and processivity to DNA polymerases and other proteins. Acts as a clamp, forming a ring around DNA (a reaction catalyzed by the clamp-loading complex) which diffuses in an ATP-independent manner freely and bidirectionally along dsDNA. Initially characterized for its ability to contact the catalytic subunit of DNA polymerase III (Pol III), a complex, multichain enzyme responsible for most of the replicative synthesis in bacteria; Pol III exhibits 3'-5' exonuclease proofreading activity. The beta chain is required for initiation of replication as well as for processivity of DNA replication.</text>
</comment>
<dbReference type="PIRSF" id="PIRSF000804">
    <property type="entry name" value="DNA_pol_III_b"/>
    <property type="match status" value="1"/>
</dbReference>
<dbReference type="Pfam" id="PF00712">
    <property type="entry name" value="DNA_pol3_beta"/>
    <property type="match status" value="1"/>
</dbReference>
<evidence type="ECO:0000256" key="8">
    <source>
        <dbReference type="ARBA" id="ARBA00022932"/>
    </source>
</evidence>
<evidence type="ECO:0000313" key="14">
    <source>
        <dbReference type="EMBL" id="AMM40744.1"/>
    </source>
</evidence>
<keyword evidence="8 10" id="KW-0239">DNA-directed DNA polymerase</keyword>
<evidence type="ECO:0000256" key="7">
    <source>
        <dbReference type="ARBA" id="ARBA00022705"/>
    </source>
</evidence>
<evidence type="ECO:0000256" key="10">
    <source>
        <dbReference type="PIRNR" id="PIRNR000804"/>
    </source>
</evidence>
<dbReference type="EMBL" id="CP013015">
    <property type="protein sequence ID" value="AMM40744.1"/>
    <property type="molecule type" value="Genomic_DNA"/>
</dbReference>
<dbReference type="AlphaFoldDB" id="A0A7U4QJZ4"/>
<dbReference type="GO" id="GO:0003677">
    <property type="term" value="F:DNA binding"/>
    <property type="evidence" value="ECO:0007669"/>
    <property type="project" value="UniProtKB-UniRule"/>
</dbReference>
<dbReference type="KEGG" id="daw:HS1_000940"/>
<keyword evidence="15" id="KW-1185">Reference proteome</keyword>
<keyword evidence="6 10" id="KW-0548">Nucleotidyltransferase</keyword>
<dbReference type="SUPFAM" id="SSF55979">
    <property type="entry name" value="DNA clamp"/>
    <property type="match status" value="3"/>
</dbReference>
<dbReference type="GO" id="GO:0003887">
    <property type="term" value="F:DNA-directed DNA polymerase activity"/>
    <property type="evidence" value="ECO:0007669"/>
    <property type="project" value="UniProtKB-UniRule"/>
</dbReference>
<reference evidence="14 15" key="1">
    <citation type="submission" date="2015-10" db="EMBL/GenBank/DDBJ databases">
        <title>Candidatus Desulfofervidus auxilii, a hydrogenotrophic sulfate-reducing bacterium involved in the thermophilic anaerobic oxidation of methane.</title>
        <authorList>
            <person name="Krukenberg V."/>
            <person name="Richter M."/>
            <person name="Wegener G."/>
        </authorList>
    </citation>
    <scope>NUCLEOTIDE SEQUENCE [LARGE SCALE GENOMIC DNA]</scope>
    <source>
        <strain evidence="14 15">HS1</strain>
    </source>
</reference>
<dbReference type="InterPro" id="IPR022637">
    <property type="entry name" value="DNA_polIII_beta_cen"/>
</dbReference>
<keyword evidence="5 10" id="KW-0808">Transferase</keyword>
<feature type="domain" description="DNA polymerase III beta sliding clamp N-terminal" evidence="11">
    <location>
        <begin position="1"/>
        <end position="118"/>
    </location>
</feature>
<protein>
    <recommendedName>
        <fullName evidence="3 10">Beta sliding clamp</fullName>
    </recommendedName>
</protein>
<evidence type="ECO:0000256" key="9">
    <source>
        <dbReference type="ARBA" id="ARBA00023125"/>
    </source>
</evidence>